<organism evidence="1 2">
    <name type="scientific">Actinoplanes couchii</name>
    <dbReference type="NCBI Taxonomy" id="403638"/>
    <lineage>
        <taxon>Bacteria</taxon>
        <taxon>Bacillati</taxon>
        <taxon>Actinomycetota</taxon>
        <taxon>Actinomycetes</taxon>
        <taxon>Micromonosporales</taxon>
        <taxon>Micromonosporaceae</taxon>
        <taxon>Actinoplanes</taxon>
    </lineage>
</organism>
<proteinExistence type="predicted"/>
<evidence type="ECO:0000313" key="2">
    <source>
        <dbReference type="Proteomes" id="UP000612282"/>
    </source>
</evidence>
<comment type="caution">
    <text evidence="1">The sequence shown here is derived from an EMBL/GenBank/DDBJ whole genome shotgun (WGS) entry which is preliminary data.</text>
</comment>
<dbReference type="EMBL" id="BOMG01000127">
    <property type="protein sequence ID" value="GID61464.1"/>
    <property type="molecule type" value="Genomic_DNA"/>
</dbReference>
<accession>A0ABQ3XSH6</accession>
<reference evidence="1 2" key="1">
    <citation type="submission" date="2021-01" db="EMBL/GenBank/DDBJ databases">
        <title>Whole genome shotgun sequence of Actinoplanes couchii NBRC 106145.</title>
        <authorList>
            <person name="Komaki H."/>
            <person name="Tamura T."/>
        </authorList>
    </citation>
    <scope>NUCLEOTIDE SEQUENCE [LARGE SCALE GENOMIC DNA]</scope>
    <source>
        <strain evidence="1 2">NBRC 106145</strain>
    </source>
</reference>
<evidence type="ECO:0000313" key="1">
    <source>
        <dbReference type="EMBL" id="GID61464.1"/>
    </source>
</evidence>
<evidence type="ECO:0008006" key="3">
    <source>
        <dbReference type="Google" id="ProtNLM"/>
    </source>
</evidence>
<keyword evidence="2" id="KW-1185">Reference proteome</keyword>
<sequence length="209" mass="22345">MARLHAREEVRDGLRAAAMMTDMRRILIVMVSALVGLLAATGPAVAHPRGIADRFMLQADELGGATPGPVEEGLVWPLLPQPCTDRPIPQPTATRTQAADYNTRFRVYQNVSRFRGDGAQQYLTELKAQLADCGVGGGDNGFDPVAEDHLGPDSVLFLGNYDLGDRWVAYVAAAVDRHVVVIMVSDPSLGAGDPTLANGLAQAAMARLR</sequence>
<dbReference type="Proteomes" id="UP000612282">
    <property type="component" value="Unassembled WGS sequence"/>
</dbReference>
<protein>
    <recommendedName>
        <fullName evidence="3">PknH-like extracellular domain-containing protein</fullName>
    </recommendedName>
</protein>
<name>A0ABQ3XSH6_9ACTN</name>
<gene>
    <name evidence="1" type="ORF">Aco03nite_098680</name>
</gene>